<keyword evidence="1" id="KW-1185">Reference proteome</keyword>
<reference evidence="2" key="1">
    <citation type="submission" date="2024-02" db="UniProtKB">
        <authorList>
            <consortium name="WormBaseParasite"/>
        </authorList>
    </citation>
    <scope>IDENTIFICATION</scope>
</reference>
<proteinExistence type="predicted"/>
<protein>
    <submittedName>
        <fullName evidence="2">Uncharacterized protein</fullName>
    </submittedName>
</protein>
<sequence>MYLTSLFEDRNETLDVEQPENFEGWLLVSDSHPSQMPRPAGQNGDYERWNRGYCVGRGDDYSLICYKNEQQAHTLARDVPKTRLDGGASKFMKHWRSQERQGPLENTGTMSRAQRMFNTLSRMTSLKDDDRLVTDCVPELSRKFSISTLRLSRKKS</sequence>
<dbReference type="Proteomes" id="UP000887575">
    <property type="component" value="Unassembled WGS sequence"/>
</dbReference>
<dbReference type="AlphaFoldDB" id="A0AAF3ES47"/>
<accession>A0AAF3ES47</accession>
<name>A0AAF3ES47_9BILA</name>
<evidence type="ECO:0000313" key="2">
    <source>
        <dbReference type="WBParaSite" id="MBELARI_LOCUS16950"/>
    </source>
</evidence>
<organism evidence="1 2">
    <name type="scientific">Mesorhabditis belari</name>
    <dbReference type="NCBI Taxonomy" id="2138241"/>
    <lineage>
        <taxon>Eukaryota</taxon>
        <taxon>Metazoa</taxon>
        <taxon>Ecdysozoa</taxon>
        <taxon>Nematoda</taxon>
        <taxon>Chromadorea</taxon>
        <taxon>Rhabditida</taxon>
        <taxon>Rhabditina</taxon>
        <taxon>Rhabditomorpha</taxon>
        <taxon>Rhabditoidea</taxon>
        <taxon>Rhabditidae</taxon>
        <taxon>Mesorhabditinae</taxon>
        <taxon>Mesorhabditis</taxon>
    </lineage>
</organism>
<dbReference type="WBParaSite" id="MBELARI_LOCUS16950">
    <property type="protein sequence ID" value="MBELARI_LOCUS16950"/>
    <property type="gene ID" value="MBELARI_LOCUS16950"/>
</dbReference>
<evidence type="ECO:0000313" key="1">
    <source>
        <dbReference type="Proteomes" id="UP000887575"/>
    </source>
</evidence>